<dbReference type="GeneID" id="43600437"/>
<dbReference type="OrthoDB" id="5415867at2759"/>
<dbReference type="PANTHER" id="PTHR34883:SF15">
    <property type="entry name" value="EXTRACELLULAR SERINE-RICH PROTEIN"/>
    <property type="match status" value="1"/>
</dbReference>
<dbReference type="PANTHER" id="PTHR34883">
    <property type="entry name" value="SERINE-RICH PROTEIN, PUTATIVE-RELATED-RELATED"/>
    <property type="match status" value="1"/>
</dbReference>
<evidence type="ECO:0000313" key="4">
    <source>
        <dbReference type="Proteomes" id="UP000254866"/>
    </source>
</evidence>
<evidence type="ECO:0008006" key="5">
    <source>
        <dbReference type="Google" id="ProtNLM"/>
    </source>
</evidence>
<dbReference type="EMBL" id="NPIC01000007">
    <property type="protein sequence ID" value="RDL34460.1"/>
    <property type="molecule type" value="Genomic_DNA"/>
</dbReference>
<dbReference type="CDD" id="cd00920">
    <property type="entry name" value="Cupredoxin"/>
    <property type="match status" value="1"/>
</dbReference>
<dbReference type="RefSeq" id="XP_031867442.1">
    <property type="nucleotide sequence ID" value="XM_032016211.1"/>
</dbReference>
<dbReference type="AlphaFoldDB" id="A0A370TH17"/>
<keyword evidence="4" id="KW-1185">Reference proteome</keyword>
<feature type="signal peptide" evidence="2">
    <location>
        <begin position="1"/>
        <end position="17"/>
    </location>
</feature>
<proteinExistence type="predicted"/>
<dbReference type="SUPFAM" id="SSF49503">
    <property type="entry name" value="Cupredoxins"/>
    <property type="match status" value="1"/>
</dbReference>
<gene>
    <name evidence="3" type="ORF">BP5553_07588</name>
</gene>
<dbReference type="InterPro" id="IPR008972">
    <property type="entry name" value="Cupredoxin"/>
</dbReference>
<name>A0A370TH17_9HELO</name>
<dbReference type="Proteomes" id="UP000254866">
    <property type="component" value="Unassembled WGS sequence"/>
</dbReference>
<evidence type="ECO:0000313" key="3">
    <source>
        <dbReference type="EMBL" id="RDL34460.1"/>
    </source>
</evidence>
<reference evidence="3 4" key="1">
    <citation type="journal article" date="2018" name="IMA Fungus">
        <title>IMA Genome-F 9: Draft genome sequence of Annulohypoxylon stygium, Aspergillus mulundensis, Berkeleyomyces basicola (syn. Thielaviopsis basicola), Ceratocystis smalleyi, two Cercospora beticola strains, Coleophoma cylindrospora, Fusarium fracticaudum, Phialophora cf. hyalina, and Morchella septimelata.</title>
        <authorList>
            <person name="Wingfield B.D."/>
            <person name="Bills G.F."/>
            <person name="Dong Y."/>
            <person name="Huang W."/>
            <person name="Nel W.J."/>
            <person name="Swalarsk-Parry B.S."/>
            <person name="Vaghefi N."/>
            <person name="Wilken P.M."/>
            <person name="An Z."/>
            <person name="de Beer Z.W."/>
            <person name="De Vos L."/>
            <person name="Chen L."/>
            <person name="Duong T.A."/>
            <person name="Gao Y."/>
            <person name="Hammerbacher A."/>
            <person name="Kikkert J.R."/>
            <person name="Li Y."/>
            <person name="Li H."/>
            <person name="Li K."/>
            <person name="Li Q."/>
            <person name="Liu X."/>
            <person name="Ma X."/>
            <person name="Naidoo K."/>
            <person name="Pethybridge S.J."/>
            <person name="Sun J."/>
            <person name="Steenkamp E.T."/>
            <person name="van der Nest M.A."/>
            <person name="van Wyk S."/>
            <person name="Wingfield M.J."/>
            <person name="Xiong C."/>
            <person name="Yue Q."/>
            <person name="Zhang X."/>
        </authorList>
    </citation>
    <scope>NUCLEOTIDE SEQUENCE [LARGE SCALE GENOMIC DNA]</scope>
    <source>
        <strain evidence="3 4">BP 5553</strain>
    </source>
</reference>
<dbReference type="STRING" id="2656787.A0A370TH17"/>
<dbReference type="InterPro" id="IPR052953">
    <property type="entry name" value="Ser-rich/MCO-related"/>
</dbReference>
<comment type="caution">
    <text evidence="3">The sequence shown here is derived from an EMBL/GenBank/DDBJ whole genome shotgun (WGS) entry which is preliminary data.</text>
</comment>
<keyword evidence="2" id="KW-0732">Signal</keyword>
<protein>
    <recommendedName>
        <fullName evidence="5">Cupredoxin</fullName>
    </recommendedName>
</protein>
<feature type="compositionally biased region" description="Low complexity" evidence="1">
    <location>
        <begin position="149"/>
        <end position="169"/>
    </location>
</feature>
<feature type="chain" id="PRO_5016861952" description="Cupredoxin" evidence="2">
    <location>
        <begin position="18"/>
        <end position="263"/>
    </location>
</feature>
<sequence>MQFTTLNVLALAASATAATFKVAVGENGLTYSPNDIKANVGDSVEFSFFPANHTVTQSSFSDPCHPLAGGFFSGFVPTKISPSGTTFTITVENSKPIWFYCGQTKGNHCQSGMLGAINAPATGNTLAAFTQLAKNATTSTSPPSGPVGGVLNVGSNSSGSGNGSNSTASLSVHTSSYTTSYSTTAVLTSEVASVYTSGGVAYTTSYESTFTTAYGTTVATASVVTSTGSAAGSTPTGQNSGAGSVTASMAVLGAAVLSAMVLA</sequence>
<accession>A0A370TH17</accession>
<evidence type="ECO:0000256" key="2">
    <source>
        <dbReference type="SAM" id="SignalP"/>
    </source>
</evidence>
<feature type="region of interest" description="Disordered" evidence="1">
    <location>
        <begin position="137"/>
        <end position="169"/>
    </location>
</feature>
<dbReference type="Gene3D" id="2.60.40.420">
    <property type="entry name" value="Cupredoxins - blue copper proteins"/>
    <property type="match status" value="1"/>
</dbReference>
<organism evidence="3 4">
    <name type="scientific">Venustampulla echinocandica</name>
    <dbReference type="NCBI Taxonomy" id="2656787"/>
    <lineage>
        <taxon>Eukaryota</taxon>
        <taxon>Fungi</taxon>
        <taxon>Dikarya</taxon>
        <taxon>Ascomycota</taxon>
        <taxon>Pezizomycotina</taxon>
        <taxon>Leotiomycetes</taxon>
        <taxon>Helotiales</taxon>
        <taxon>Pleuroascaceae</taxon>
        <taxon>Venustampulla</taxon>
    </lineage>
</organism>
<evidence type="ECO:0000256" key="1">
    <source>
        <dbReference type="SAM" id="MobiDB-lite"/>
    </source>
</evidence>